<protein>
    <submittedName>
        <fullName evidence="1">Uncharacterized protein</fullName>
    </submittedName>
</protein>
<comment type="caution">
    <text evidence="1">The sequence shown here is derived from an EMBL/GenBank/DDBJ whole genome shotgun (WGS) entry which is preliminary data.</text>
</comment>
<name>A0ABU9HWE7_9FLAO</name>
<proteinExistence type="predicted"/>
<reference evidence="1 2" key="1">
    <citation type="submission" date="2024-04" db="EMBL/GenBank/DDBJ databases">
        <title>Flavobacterium sp. DGU11 16S ribosomal RNA gene Genome sequencing and assembly.</title>
        <authorList>
            <person name="Park S."/>
        </authorList>
    </citation>
    <scope>NUCLEOTIDE SEQUENCE [LARGE SCALE GENOMIC DNA]</scope>
    <source>
        <strain evidence="1 2">DGU11</strain>
    </source>
</reference>
<gene>
    <name evidence="1" type="ORF">AAEO56_09460</name>
</gene>
<dbReference type="EMBL" id="JBBYHR010000004">
    <property type="protein sequence ID" value="MEL1244487.1"/>
    <property type="molecule type" value="Genomic_DNA"/>
</dbReference>
<evidence type="ECO:0000313" key="1">
    <source>
        <dbReference type="EMBL" id="MEL1244487.1"/>
    </source>
</evidence>
<evidence type="ECO:0000313" key="2">
    <source>
        <dbReference type="Proteomes" id="UP001464555"/>
    </source>
</evidence>
<accession>A0ABU9HWE7</accession>
<dbReference type="Proteomes" id="UP001464555">
    <property type="component" value="Unassembled WGS sequence"/>
</dbReference>
<sequence>MKPRKFINYEKESLIKLIKSLQSKFDSHEFITLFSEIYKTHYDNFLNLYMDDSHRKVHQQIALGLVDNMDYFKIDKNGKVKSLNIFGFNNKNEEWIKL</sequence>
<dbReference type="RefSeq" id="WP_341696803.1">
    <property type="nucleotide sequence ID" value="NZ_JBBYHR010000004.1"/>
</dbReference>
<keyword evidence="2" id="KW-1185">Reference proteome</keyword>
<organism evidence="1 2">
    <name type="scientific">Flavobacterium arundinis</name>
    <dbReference type="NCBI Taxonomy" id="3139143"/>
    <lineage>
        <taxon>Bacteria</taxon>
        <taxon>Pseudomonadati</taxon>
        <taxon>Bacteroidota</taxon>
        <taxon>Flavobacteriia</taxon>
        <taxon>Flavobacteriales</taxon>
        <taxon>Flavobacteriaceae</taxon>
        <taxon>Flavobacterium</taxon>
    </lineage>
</organism>